<evidence type="ECO:0000256" key="3">
    <source>
        <dbReference type="ARBA" id="ARBA00022729"/>
    </source>
</evidence>
<evidence type="ECO:0000313" key="13">
    <source>
        <dbReference type="Proteomes" id="UP000014139"/>
    </source>
</evidence>
<gene>
    <name evidence="12" type="ORF">H480_43670</name>
</gene>
<dbReference type="InterPro" id="IPR000601">
    <property type="entry name" value="PKD_dom"/>
</dbReference>
<dbReference type="PROSITE" id="PS50234">
    <property type="entry name" value="VWFA"/>
    <property type="match status" value="1"/>
</dbReference>
<dbReference type="Gene3D" id="3.40.50.1820">
    <property type="entry name" value="alpha/beta hydrolase"/>
    <property type="match status" value="1"/>
</dbReference>
<keyword evidence="4" id="KW-0378">Hydrolase</keyword>
<dbReference type="InterPro" id="IPR052969">
    <property type="entry name" value="Thr-specific_kinase-like"/>
</dbReference>
<organism evidence="12 13">
    <name type="scientific">Amycolatopsis vancoresmycina DSM 44592</name>
    <dbReference type="NCBI Taxonomy" id="1292037"/>
    <lineage>
        <taxon>Bacteria</taxon>
        <taxon>Bacillati</taxon>
        <taxon>Actinomycetota</taxon>
        <taxon>Actinomycetes</taxon>
        <taxon>Pseudonocardiales</taxon>
        <taxon>Pseudonocardiaceae</taxon>
        <taxon>Amycolatopsis</taxon>
    </lineage>
</organism>
<feature type="transmembrane region" description="Helical" evidence="8">
    <location>
        <begin position="667"/>
        <end position="687"/>
    </location>
</feature>
<dbReference type="InterPro" id="IPR002035">
    <property type="entry name" value="VWF_A"/>
</dbReference>
<dbReference type="CDD" id="cd00146">
    <property type="entry name" value="PKD"/>
    <property type="match status" value="1"/>
</dbReference>
<dbReference type="Pfam" id="PF25106">
    <property type="entry name" value="VWA_4"/>
    <property type="match status" value="1"/>
</dbReference>
<feature type="domain" description="Fibronectin type-III" evidence="11">
    <location>
        <begin position="547"/>
        <end position="636"/>
    </location>
</feature>
<dbReference type="Gene3D" id="2.60.40.10">
    <property type="entry name" value="Immunoglobulins"/>
    <property type="match status" value="2"/>
</dbReference>
<feature type="compositionally biased region" description="Low complexity" evidence="7">
    <location>
        <begin position="635"/>
        <end position="648"/>
    </location>
</feature>
<dbReference type="InterPro" id="IPR056861">
    <property type="entry name" value="HMCN1-like_VWA"/>
</dbReference>
<dbReference type="InterPro" id="IPR029058">
    <property type="entry name" value="AB_hydrolase_fold"/>
</dbReference>
<evidence type="ECO:0000256" key="5">
    <source>
        <dbReference type="ARBA" id="ARBA00023295"/>
    </source>
</evidence>
<evidence type="ECO:0000259" key="9">
    <source>
        <dbReference type="PROSITE" id="PS50093"/>
    </source>
</evidence>
<dbReference type="SMART" id="SM00089">
    <property type="entry name" value="PKD"/>
    <property type="match status" value="1"/>
</dbReference>
<evidence type="ECO:0000256" key="1">
    <source>
        <dbReference type="ARBA" id="ARBA00004239"/>
    </source>
</evidence>
<dbReference type="InterPro" id="IPR035986">
    <property type="entry name" value="PKD_dom_sf"/>
</dbReference>
<dbReference type="GO" id="GO:0005576">
    <property type="term" value="C:extracellular region"/>
    <property type="evidence" value="ECO:0007669"/>
    <property type="project" value="UniProtKB-SubCell"/>
</dbReference>
<dbReference type="SUPFAM" id="SSF49265">
    <property type="entry name" value="Fibronectin type III"/>
    <property type="match status" value="1"/>
</dbReference>
<dbReference type="GO" id="GO:0016798">
    <property type="term" value="F:hydrolase activity, acting on glycosyl bonds"/>
    <property type="evidence" value="ECO:0007669"/>
    <property type="project" value="UniProtKB-KW"/>
</dbReference>
<dbReference type="SMART" id="SM00060">
    <property type="entry name" value="FN3"/>
    <property type="match status" value="1"/>
</dbReference>
<feature type="region of interest" description="Disordered" evidence="7">
    <location>
        <begin position="628"/>
        <end position="651"/>
    </location>
</feature>
<dbReference type="SUPFAM" id="SSF49299">
    <property type="entry name" value="PKD domain"/>
    <property type="match status" value="1"/>
</dbReference>
<protein>
    <submittedName>
        <fullName evidence="12">Na-Ca exchanger/integrin-beta4</fullName>
    </submittedName>
</protein>
<evidence type="ECO:0000259" key="10">
    <source>
        <dbReference type="PROSITE" id="PS50234"/>
    </source>
</evidence>
<keyword evidence="5" id="KW-0326">Glycosidase</keyword>
<dbReference type="Proteomes" id="UP000014139">
    <property type="component" value="Unassembled WGS sequence"/>
</dbReference>
<evidence type="ECO:0000313" key="12">
    <source>
        <dbReference type="EMBL" id="EOD58249.1"/>
    </source>
</evidence>
<evidence type="ECO:0000256" key="7">
    <source>
        <dbReference type="SAM" id="MobiDB-lite"/>
    </source>
</evidence>
<dbReference type="InterPro" id="IPR022409">
    <property type="entry name" value="PKD/Chitinase_dom"/>
</dbReference>
<dbReference type="SUPFAM" id="SSF53474">
    <property type="entry name" value="alpha/beta-Hydrolases"/>
    <property type="match status" value="1"/>
</dbReference>
<feature type="domain" description="PKD" evidence="9">
    <location>
        <begin position="450"/>
        <end position="535"/>
    </location>
</feature>
<keyword evidence="3" id="KW-0732">Signal</keyword>
<dbReference type="EMBL" id="AOUO01000766">
    <property type="protein sequence ID" value="EOD58249.1"/>
    <property type="molecule type" value="Genomic_DNA"/>
</dbReference>
<keyword evidence="2" id="KW-0964">Secreted</keyword>
<dbReference type="SMART" id="SM00327">
    <property type="entry name" value="VWA"/>
    <property type="match status" value="1"/>
</dbReference>
<keyword evidence="12" id="KW-0401">Integrin</keyword>
<dbReference type="InterPro" id="IPR000675">
    <property type="entry name" value="Cutinase/axe"/>
</dbReference>
<dbReference type="PROSITE" id="PS50853">
    <property type="entry name" value="FN3"/>
    <property type="match status" value="1"/>
</dbReference>
<dbReference type="eggNOG" id="COG2304">
    <property type="taxonomic scope" value="Bacteria"/>
</dbReference>
<dbReference type="GO" id="GO:0000272">
    <property type="term" value="P:polysaccharide catabolic process"/>
    <property type="evidence" value="ECO:0007669"/>
    <property type="project" value="UniProtKB-KW"/>
</dbReference>
<evidence type="ECO:0000256" key="8">
    <source>
        <dbReference type="SAM" id="Phobius"/>
    </source>
</evidence>
<dbReference type="Pfam" id="PF00041">
    <property type="entry name" value="fn3"/>
    <property type="match status" value="1"/>
</dbReference>
<accession>R1HIG5</accession>
<dbReference type="SUPFAM" id="SSF53300">
    <property type="entry name" value="vWA-like"/>
    <property type="match status" value="1"/>
</dbReference>
<dbReference type="Gene3D" id="3.40.50.410">
    <property type="entry name" value="von Willebrand factor, type A domain"/>
    <property type="match status" value="1"/>
</dbReference>
<dbReference type="InterPro" id="IPR036465">
    <property type="entry name" value="vWFA_dom_sf"/>
</dbReference>
<dbReference type="CDD" id="cd00063">
    <property type="entry name" value="FN3"/>
    <property type="match status" value="1"/>
</dbReference>
<comment type="subcellular location">
    <subcellularLocation>
        <location evidence="1">Secreted</location>
        <location evidence="1">Extracellular space</location>
    </subcellularLocation>
</comment>
<dbReference type="InterPro" id="IPR013783">
    <property type="entry name" value="Ig-like_fold"/>
</dbReference>
<proteinExistence type="predicted"/>
<dbReference type="PANTHER" id="PTHR47763">
    <property type="entry name" value="ALPHA-PROTEIN KINASE VWKA"/>
    <property type="match status" value="1"/>
</dbReference>
<dbReference type="SMART" id="SM01110">
    <property type="entry name" value="Cutinase"/>
    <property type="match status" value="1"/>
</dbReference>
<evidence type="ECO:0000256" key="2">
    <source>
        <dbReference type="ARBA" id="ARBA00022525"/>
    </source>
</evidence>
<dbReference type="InterPro" id="IPR036116">
    <property type="entry name" value="FN3_sf"/>
</dbReference>
<dbReference type="Pfam" id="PF18911">
    <property type="entry name" value="PKD_4"/>
    <property type="match status" value="1"/>
</dbReference>
<dbReference type="InterPro" id="IPR003961">
    <property type="entry name" value="FN3_dom"/>
</dbReference>
<keyword evidence="13" id="KW-1185">Reference proteome</keyword>
<keyword evidence="6" id="KW-0624">Polysaccharide degradation</keyword>
<keyword evidence="6" id="KW-0119">Carbohydrate metabolism</keyword>
<dbReference type="AlphaFoldDB" id="R1HIG5"/>
<dbReference type="Pfam" id="PF01083">
    <property type="entry name" value="Cutinase"/>
    <property type="match status" value="1"/>
</dbReference>
<dbReference type="GO" id="GO:0007229">
    <property type="term" value="P:integrin-mediated signaling pathway"/>
    <property type="evidence" value="ECO:0007669"/>
    <property type="project" value="UniProtKB-KW"/>
</dbReference>
<evidence type="ECO:0000256" key="6">
    <source>
        <dbReference type="ARBA" id="ARBA00023326"/>
    </source>
</evidence>
<sequence>MLVVFARGSGQNFTDKKSDEADTFYEKIKENAPGVRIARADLGNLDGNNRVDAGEYPAVPMTQWFGIDLKDYFDPDEDAALDGYNRSRKTGTDELVSFLEHRNCPAETIVLGGYSQGADAIGSALPKLSSKVLGRVGYVALFGDPKFWTGSLASRLFGAKAPWVRGDFDGYFDEGILGGRDPYVPESLASRTGSWCDKLDGLCTGNILQLPPTSHAHFEYPQSEVPQAANEVAVALRKLRPDLRSRVFPTLLPVDLRPTEKVDVAFVVDSTGSMADDIDAARASISRVTDEIFGVAKSARVSLVDYKDVDDSYQARVDVPFTESKTEFIDAVNGIVVDGGGDDPESIFSGLMAAYAQKWRPGALKLTILIGDAPAKDPEPRTGYTQAQVLKAAKELDPVVINPILVGGKEATRTSFEKLADGSKGQVYSSATAADLVKAIDDAMRGFATAPVGQAGGPYKAAVGEPIHFSAAGSFDPDGSITKYAWDFNDDGKIDETSTSPVVTHSYKKAYKGMAVVTVTGDDGRQNAATAVVDVGAGLRAPRSPSPPLEVVASQSGPGQVEISWQPPASPGDASIDGYRIDRTDGVQIGVVRSEARKFAVEGVPDETQVQFTVTAVNKFGNGAAGTSNLLRTQAPPSTSAPATSAPAGVKPSASSVADVRLWERPVFWGISGCAAILLLLLLGIFIRSARRRQRR</sequence>
<reference evidence="12 13" key="1">
    <citation type="submission" date="2013-02" db="EMBL/GenBank/DDBJ databases">
        <title>Draft genome sequence of Amycolatopsis vancoresmycina strain DSM 44592T.</title>
        <authorList>
            <person name="Kumar S."/>
            <person name="Kaur N."/>
            <person name="Kaur C."/>
            <person name="Raghava G.P.S."/>
            <person name="Mayilraj S."/>
        </authorList>
    </citation>
    <scope>NUCLEOTIDE SEQUENCE [LARGE SCALE GENOMIC DNA]</scope>
    <source>
        <strain evidence="12 13">DSM 44592</strain>
    </source>
</reference>
<keyword evidence="8" id="KW-0812">Transmembrane</keyword>
<keyword evidence="8" id="KW-0472">Membrane</keyword>
<dbReference type="CDD" id="cd00198">
    <property type="entry name" value="vWFA"/>
    <property type="match status" value="1"/>
</dbReference>
<comment type="caution">
    <text evidence="12">The sequence shown here is derived from an EMBL/GenBank/DDBJ whole genome shotgun (WGS) entry which is preliminary data.</text>
</comment>
<evidence type="ECO:0000256" key="4">
    <source>
        <dbReference type="ARBA" id="ARBA00022801"/>
    </source>
</evidence>
<evidence type="ECO:0000259" key="11">
    <source>
        <dbReference type="PROSITE" id="PS50853"/>
    </source>
</evidence>
<dbReference type="eggNOG" id="COG3291">
    <property type="taxonomic scope" value="Bacteria"/>
</dbReference>
<feature type="domain" description="VWFA" evidence="10">
    <location>
        <begin position="263"/>
        <end position="444"/>
    </location>
</feature>
<name>R1HIG5_9PSEU</name>
<dbReference type="PATRIC" id="fig|1292037.4.peg.8184"/>
<dbReference type="PROSITE" id="PS50093">
    <property type="entry name" value="PKD"/>
    <property type="match status" value="1"/>
</dbReference>
<keyword evidence="8" id="KW-1133">Transmembrane helix</keyword>